<evidence type="ECO:0000256" key="4">
    <source>
        <dbReference type="ARBA" id="ARBA00030273"/>
    </source>
</evidence>
<evidence type="ECO:0000256" key="5">
    <source>
        <dbReference type="ARBA" id="ARBA00030643"/>
    </source>
</evidence>
<keyword evidence="3" id="KW-0560">Oxidoreductase</keyword>
<dbReference type="Gene3D" id="3.30.1060.10">
    <property type="entry name" value="Peptide methionine sulphoxide reductase MsrA"/>
    <property type="match status" value="1"/>
</dbReference>
<sequence>MKRIFNMISAGFCLLAIAGCEFIELPSIGEVNAEHHVSGNRMFAAWPEGMEEAVLGMGCFWGAERLFWKQEGVYSTQVGYAGGTTEFPTYAELKEENKGRHAEVVRVVFDPLKINYNELLQLFFENHDPTQGDRQGIDVGCQYRSVIYAQTQAQLIQALKTKILFQEELAKIESRTDDVITTEIKLEKTFYYAEDYHQQYLSKNPDGFCGLKNEGIKCPSPNDGFKNFLKEEL</sequence>
<dbReference type="InParanoid" id="E4XN68"/>
<dbReference type="PROSITE" id="PS51257">
    <property type="entry name" value="PROKAR_LIPOPROTEIN"/>
    <property type="match status" value="1"/>
</dbReference>
<accession>E4XN68</accession>
<dbReference type="EC" id="1.8.4.11" evidence="2"/>
<keyword evidence="11" id="KW-1185">Reference proteome</keyword>
<evidence type="ECO:0000256" key="8">
    <source>
        <dbReference type="SAM" id="SignalP"/>
    </source>
</evidence>
<keyword evidence="8" id="KW-0732">Signal</keyword>
<feature type="chain" id="PRO_5003191606" description="peptide-methionine (S)-S-oxide reductase" evidence="8">
    <location>
        <begin position="23"/>
        <end position="233"/>
    </location>
</feature>
<dbReference type="EMBL" id="FN653081">
    <property type="protein sequence ID" value="CBY25123.1"/>
    <property type="molecule type" value="Genomic_DNA"/>
</dbReference>
<dbReference type="GO" id="GO:0008113">
    <property type="term" value="F:peptide-methionine (S)-S-oxide reductase activity"/>
    <property type="evidence" value="ECO:0007669"/>
    <property type="project" value="UniProtKB-EC"/>
</dbReference>
<evidence type="ECO:0000313" key="11">
    <source>
        <dbReference type="Proteomes" id="UP000001307"/>
    </source>
</evidence>
<dbReference type="NCBIfam" id="TIGR00401">
    <property type="entry name" value="msrA"/>
    <property type="match status" value="1"/>
</dbReference>
<dbReference type="InterPro" id="IPR036509">
    <property type="entry name" value="Met_Sox_Rdtase_MsrA_sf"/>
</dbReference>
<evidence type="ECO:0000256" key="3">
    <source>
        <dbReference type="ARBA" id="ARBA00023002"/>
    </source>
</evidence>
<dbReference type="Pfam" id="PF01625">
    <property type="entry name" value="PMSR"/>
    <property type="match status" value="1"/>
</dbReference>
<feature type="domain" description="Peptide methionine sulphoxide reductase MsrA" evidence="9">
    <location>
        <begin position="52"/>
        <end position="209"/>
    </location>
</feature>
<protein>
    <recommendedName>
        <fullName evidence="2">peptide-methionine (S)-S-oxide reductase</fullName>
        <ecNumber evidence="2">1.8.4.11</ecNumber>
    </recommendedName>
    <alternativeName>
        <fullName evidence="5">Peptide-methionine (S)-S-oxide reductase</fullName>
    </alternativeName>
    <alternativeName>
        <fullName evidence="4">Protein-methionine-S-oxide reductase</fullName>
    </alternativeName>
</protein>
<evidence type="ECO:0000256" key="2">
    <source>
        <dbReference type="ARBA" id="ARBA00012502"/>
    </source>
</evidence>
<dbReference type="SUPFAM" id="SSF55068">
    <property type="entry name" value="Peptide methionine sulfoxide reductase"/>
    <property type="match status" value="1"/>
</dbReference>
<dbReference type="AlphaFoldDB" id="E4XN68"/>
<evidence type="ECO:0000256" key="1">
    <source>
        <dbReference type="ARBA" id="ARBA00005591"/>
    </source>
</evidence>
<evidence type="ECO:0000313" key="10">
    <source>
        <dbReference type="EMBL" id="CBY25123.1"/>
    </source>
</evidence>
<comment type="similarity">
    <text evidence="1">Belongs to the MsrA Met sulfoxide reductase family.</text>
</comment>
<evidence type="ECO:0000256" key="7">
    <source>
        <dbReference type="ARBA" id="ARBA00048782"/>
    </source>
</evidence>
<comment type="catalytic activity">
    <reaction evidence="6">
        <text>L-methionyl-[protein] + [thioredoxin]-disulfide + H2O = L-methionyl-(S)-S-oxide-[protein] + [thioredoxin]-dithiol</text>
        <dbReference type="Rhea" id="RHEA:14217"/>
        <dbReference type="Rhea" id="RHEA-COMP:10698"/>
        <dbReference type="Rhea" id="RHEA-COMP:10700"/>
        <dbReference type="Rhea" id="RHEA-COMP:12313"/>
        <dbReference type="Rhea" id="RHEA-COMP:12315"/>
        <dbReference type="ChEBI" id="CHEBI:15377"/>
        <dbReference type="ChEBI" id="CHEBI:16044"/>
        <dbReference type="ChEBI" id="CHEBI:29950"/>
        <dbReference type="ChEBI" id="CHEBI:44120"/>
        <dbReference type="ChEBI" id="CHEBI:50058"/>
        <dbReference type="EC" id="1.8.4.11"/>
    </reaction>
</comment>
<dbReference type="InterPro" id="IPR002569">
    <property type="entry name" value="Met_Sox_Rdtase_MsrA_dom"/>
</dbReference>
<feature type="signal peptide" evidence="8">
    <location>
        <begin position="1"/>
        <end position="22"/>
    </location>
</feature>
<dbReference type="GO" id="GO:0034599">
    <property type="term" value="P:cellular response to oxidative stress"/>
    <property type="evidence" value="ECO:0007669"/>
    <property type="project" value="TreeGrafter"/>
</dbReference>
<reference evidence="10" key="1">
    <citation type="journal article" date="2010" name="Science">
        <title>Plasticity of animal genome architecture unmasked by rapid evolution of a pelagic tunicate.</title>
        <authorList>
            <person name="Denoeud F."/>
            <person name="Henriet S."/>
            <person name="Mungpakdee S."/>
            <person name="Aury J.M."/>
            <person name="Da Silva C."/>
            <person name="Brinkmann H."/>
            <person name="Mikhaleva J."/>
            <person name="Olsen L.C."/>
            <person name="Jubin C."/>
            <person name="Canestro C."/>
            <person name="Bouquet J.M."/>
            <person name="Danks G."/>
            <person name="Poulain J."/>
            <person name="Campsteijn C."/>
            <person name="Adamski M."/>
            <person name="Cross I."/>
            <person name="Yadetie F."/>
            <person name="Muffato M."/>
            <person name="Louis A."/>
            <person name="Butcher S."/>
            <person name="Tsagkogeorga G."/>
            <person name="Konrad A."/>
            <person name="Singh S."/>
            <person name="Jensen M.F."/>
            <person name="Cong E.H."/>
            <person name="Eikeseth-Otteraa H."/>
            <person name="Noel B."/>
            <person name="Anthouard V."/>
            <person name="Porcel B.M."/>
            <person name="Kachouri-Lafond R."/>
            <person name="Nishino A."/>
            <person name="Ugolini M."/>
            <person name="Chourrout P."/>
            <person name="Nishida H."/>
            <person name="Aasland R."/>
            <person name="Huzurbazar S."/>
            <person name="Westhof E."/>
            <person name="Delsuc F."/>
            <person name="Lehrach H."/>
            <person name="Reinhardt R."/>
            <person name="Weissenbach J."/>
            <person name="Roy S.W."/>
            <person name="Artiguenave F."/>
            <person name="Postlethwait J.H."/>
            <person name="Manak J.R."/>
            <person name="Thompson E.M."/>
            <person name="Jaillon O."/>
            <person name="Du Pasquier L."/>
            <person name="Boudinot P."/>
            <person name="Liberles D.A."/>
            <person name="Volff J.N."/>
            <person name="Philippe H."/>
            <person name="Lenhard B."/>
            <person name="Roest Crollius H."/>
            <person name="Wincker P."/>
            <person name="Chourrout D."/>
        </authorList>
    </citation>
    <scope>NUCLEOTIDE SEQUENCE [LARGE SCALE GENOMIC DNA]</scope>
</reference>
<organism evidence="10">
    <name type="scientific">Oikopleura dioica</name>
    <name type="common">Tunicate</name>
    <dbReference type="NCBI Taxonomy" id="34765"/>
    <lineage>
        <taxon>Eukaryota</taxon>
        <taxon>Metazoa</taxon>
        <taxon>Chordata</taxon>
        <taxon>Tunicata</taxon>
        <taxon>Appendicularia</taxon>
        <taxon>Copelata</taxon>
        <taxon>Oikopleuridae</taxon>
        <taxon>Oikopleura</taxon>
    </lineage>
</organism>
<comment type="catalytic activity">
    <reaction evidence="7">
        <text>[thioredoxin]-disulfide + L-methionine + H2O = L-methionine (S)-S-oxide + [thioredoxin]-dithiol</text>
        <dbReference type="Rhea" id="RHEA:19993"/>
        <dbReference type="Rhea" id="RHEA-COMP:10698"/>
        <dbReference type="Rhea" id="RHEA-COMP:10700"/>
        <dbReference type="ChEBI" id="CHEBI:15377"/>
        <dbReference type="ChEBI" id="CHEBI:29950"/>
        <dbReference type="ChEBI" id="CHEBI:50058"/>
        <dbReference type="ChEBI" id="CHEBI:57844"/>
        <dbReference type="ChEBI" id="CHEBI:58772"/>
        <dbReference type="EC" id="1.8.4.11"/>
    </reaction>
</comment>
<proteinExistence type="inferred from homology"/>
<evidence type="ECO:0000256" key="6">
    <source>
        <dbReference type="ARBA" id="ARBA00047806"/>
    </source>
</evidence>
<name>E4XN68_OIKDI</name>
<dbReference type="OrthoDB" id="77405at2759"/>
<gene>
    <name evidence="10" type="ORF">GSOID_T00015622001</name>
</gene>
<dbReference type="GO" id="GO:0005737">
    <property type="term" value="C:cytoplasm"/>
    <property type="evidence" value="ECO:0007669"/>
    <property type="project" value="TreeGrafter"/>
</dbReference>
<evidence type="ECO:0000259" key="9">
    <source>
        <dbReference type="Pfam" id="PF01625"/>
    </source>
</evidence>
<dbReference type="InterPro" id="IPR050162">
    <property type="entry name" value="MsrA_MetSO_reductase"/>
</dbReference>
<dbReference type="PANTHER" id="PTHR42799:SF2">
    <property type="entry name" value="MITOCHONDRIAL PEPTIDE METHIONINE SULFOXIDE REDUCTASE"/>
    <property type="match status" value="1"/>
</dbReference>
<dbReference type="HAMAP" id="MF_01401">
    <property type="entry name" value="MsrA"/>
    <property type="match status" value="1"/>
</dbReference>
<dbReference type="PANTHER" id="PTHR42799">
    <property type="entry name" value="MITOCHONDRIAL PEPTIDE METHIONINE SULFOXIDE REDUCTASE"/>
    <property type="match status" value="1"/>
</dbReference>
<dbReference type="Proteomes" id="UP000001307">
    <property type="component" value="Unassembled WGS sequence"/>
</dbReference>